<proteinExistence type="predicted"/>
<evidence type="ECO:0000313" key="2">
    <source>
        <dbReference type="Proteomes" id="UP000729402"/>
    </source>
</evidence>
<dbReference type="EMBL" id="JAAALK010000289">
    <property type="protein sequence ID" value="KAG8051102.1"/>
    <property type="molecule type" value="Genomic_DNA"/>
</dbReference>
<evidence type="ECO:0000313" key="1">
    <source>
        <dbReference type="EMBL" id="KAG8051102.1"/>
    </source>
</evidence>
<dbReference type="OrthoDB" id="10510358at2759"/>
<gene>
    <name evidence="1" type="ORF">GUJ93_ZPchr0009g2207</name>
</gene>
<dbReference type="Proteomes" id="UP000729402">
    <property type="component" value="Unassembled WGS sequence"/>
</dbReference>
<organism evidence="1 2">
    <name type="scientific">Zizania palustris</name>
    <name type="common">Northern wild rice</name>
    <dbReference type="NCBI Taxonomy" id="103762"/>
    <lineage>
        <taxon>Eukaryota</taxon>
        <taxon>Viridiplantae</taxon>
        <taxon>Streptophyta</taxon>
        <taxon>Embryophyta</taxon>
        <taxon>Tracheophyta</taxon>
        <taxon>Spermatophyta</taxon>
        <taxon>Magnoliopsida</taxon>
        <taxon>Liliopsida</taxon>
        <taxon>Poales</taxon>
        <taxon>Poaceae</taxon>
        <taxon>BOP clade</taxon>
        <taxon>Oryzoideae</taxon>
        <taxon>Oryzeae</taxon>
        <taxon>Zizaniinae</taxon>
        <taxon>Zizania</taxon>
    </lineage>
</organism>
<dbReference type="AlphaFoldDB" id="A0A8J5RLW5"/>
<reference evidence="1" key="1">
    <citation type="journal article" date="2021" name="bioRxiv">
        <title>Whole Genome Assembly and Annotation of Northern Wild Rice, Zizania palustris L., Supports a Whole Genome Duplication in the Zizania Genus.</title>
        <authorList>
            <person name="Haas M."/>
            <person name="Kono T."/>
            <person name="Macchietto M."/>
            <person name="Millas R."/>
            <person name="McGilp L."/>
            <person name="Shao M."/>
            <person name="Duquette J."/>
            <person name="Hirsch C.N."/>
            <person name="Kimball J."/>
        </authorList>
    </citation>
    <scope>NUCLEOTIDE SEQUENCE</scope>
    <source>
        <tissue evidence="1">Fresh leaf tissue</tissue>
    </source>
</reference>
<name>A0A8J5RLW5_ZIZPA</name>
<protein>
    <submittedName>
        <fullName evidence="1">Uncharacterized protein</fullName>
    </submittedName>
</protein>
<keyword evidence="2" id="KW-1185">Reference proteome</keyword>
<accession>A0A8J5RLW5</accession>
<reference evidence="1" key="2">
    <citation type="submission" date="2021-02" db="EMBL/GenBank/DDBJ databases">
        <authorList>
            <person name="Kimball J.A."/>
            <person name="Haas M.W."/>
            <person name="Macchietto M."/>
            <person name="Kono T."/>
            <person name="Duquette J."/>
            <person name="Shao M."/>
        </authorList>
    </citation>
    <scope>NUCLEOTIDE SEQUENCE</scope>
    <source>
        <tissue evidence="1">Fresh leaf tissue</tissue>
    </source>
</reference>
<sequence length="145" mass="15577">MASSASVYPAASVSGAHHRLLLPCSPRRLPRSRSRLRFVACHADTLLPSPSVSHAPAACPSTASANGFSDWLREHVLPPGKVAILDRPVPCFREGKDLPLHYVAAGQDLEAGDVAFEVPMSLVVTLERVLGDESIGEWPLDPFQC</sequence>
<comment type="caution">
    <text evidence="1">The sequence shown here is derived from an EMBL/GenBank/DDBJ whole genome shotgun (WGS) entry which is preliminary data.</text>
</comment>